<dbReference type="PANTHER" id="PTHR23023">
    <property type="entry name" value="DIMETHYLANILINE MONOOXYGENASE"/>
    <property type="match status" value="1"/>
</dbReference>
<dbReference type="InterPro" id="IPR000960">
    <property type="entry name" value="Flavin_mOase"/>
</dbReference>
<keyword evidence="2" id="KW-0285">Flavoprotein</keyword>
<feature type="compositionally biased region" description="Basic and acidic residues" evidence="6">
    <location>
        <begin position="491"/>
        <end position="505"/>
    </location>
</feature>
<keyword evidence="5" id="KW-0560">Oxidoreductase</keyword>
<proteinExistence type="inferred from homology"/>
<dbReference type="Pfam" id="PF00743">
    <property type="entry name" value="FMO-like"/>
    <property type="match status" value="2"/>
</dbReference>
<evidence type="ECO:0000256" key="2">
    <source>
        <dbReference type="ARBA" id="ARBA00022630"/>
    </source>
</evidence>
<evidence type="ECO:0000313" key="7">
    <source>
        <dbReference type="EMBL" id="TVY22378.1"/>
    </source>
</evidence>
<dbReference type="Gene3D" id="3.50.50.60">
    <property type="entry name" value="FAD/NAD(P)-binding domain"/>
    <property type="match status" value="2"/>
</dbReference>
<dbReference type="RefSeq" id="XP_031001166.1">
    <property type="nucleotide sequence ID" value="XM_031153692.1"/>
</dbReference>
<reference evidence="7 8" key="1">
    <citation type="submission" date="2018-05" db="EMBL/GenBank/DDBJ databases">
        <title>Genome sequencing and assembly of the regulated plant pathogen Lachnellula willkommii and related sister species for the development of diagnostic species identification markers.</title>
        <authorList>
            <person name="Giroux E."/>
            <person name="Bilodeau G."/>
        </authorList>
    </citation>
    <scope>NUCLEOTIDE SEQUENCE [LARGE SCALE GENOMIC DNA]</scope>
    <source>
        <strain evidence="7 8">CBS 185.66</strain>
    </source>
</reference>
<dbReference type="InterPro" id="IPR050346">
    <property type="entry name" value="FMO-like"/>
</dbReference>
<evidence type="ECO:0000256" key="6">
    <source>
        <dbReference type="SAM" id="MobiDB-lite"/>
    </source>
</evidence>
<accession>A0A8H8QT87</accession>
<evidence type="ECO:0000256" key="1">
    <source>
        <dbReference type="ARBA" id="ARBA00009183"/>
    </source>
</evidence>
<dbReference type="OrthoDB" id="66881at2759"/>
<dbReference type="GO" id="GO:0004499">
    <property type="term" value="F:N,N-dimethylaniline monooxygenase activity"/>
    <property type="evidence" value="ECO:0007669"/>
    <property type="project" value="InterPro"/>
</dbReference>
<dbReference type="GeneID" id="41988972"/>
<dbReference type="SUPFAM" id="SSF51905">
    <property type="entry name" value="FAD/NAD(P)-binding domain"/>
    <property type="match status" value="2"/>
</dbReference>
<protein>
    <submittedName>
        <fullName evidence="7">Thiol-specific monooxygenase</fullName>
    </submittedName>
</protein>
<feature type="region of interest" description="Disordered" evidence="6">
    <location>
        <begin position="481"/>
        <end position="505"/>
    </location>
</feature>
<dbReference type="GO" id="GO:0050661">
    <property type="term" value="F:NADP binding"/>
    <property type="evidence" value="ECO:0007669"/>
    <property type="project" value="InterPro"/>
</dbReference>
<dbReference type="EMBL" id="QGMH01000277">
    <property type="protein sequence ID" value="TVY22378.1"/>
    <property type="molecule type" value="Genomic_DNA"/>
</dbReference>
<keyword evidence="3" id="KW-0274">FAD</keyword>
<dbReference type="AlphaFoldDB" id="A0A8H8QT87"/>
<dbReference type="Proteomes" id="UP000431533">
    <property type="component" value="Unassembled WGS sequence"/>
</dbReference>
<organism evidence="7 8">
    <name type="scientific">Lachnellula hyalina</name>
    <dbReference type="NCBI Taxonomy" id="1316788"/>
    <lineage>
        <taxon>Eukaryota</taxon>
        <taxon>Fungi</taxon>
        <taxon>Dikarya</taxon>
        <taxon>Ascomycota</taxon>
        <taxon>Pezizomycotina</taxon>
        <taxon>Leotiomycetes</taxon>
        <taxon>Helotiales</taxon>
        <taxon>Lachnaceae</taxon>
        <taxon>Lachnellula</taxon>
    </lineage>
</organism>
<evidence type="ECO:0000256" key="4">
    <source>
        <dbReference type="ARBA" id="ARBA00022857"/>
    </source>
</evidence>
<keyword evidence="8" id="KW-1185">Reference proteome</keyword>
<keyword evidence="4" id="KW-0521">NADP</keyword>
<dbReference type="GO" id="GO:0050660">
    <property type="term" value="F:flavin adenine dinucleotide binding"/>
    <property type="evidence" value="ECO:0007669"/>
    <property type="project" value="InterPro"/>
</dbReference>
<evidence type="ECO:0000256" key="5">
    <source>
        <dbReference type="ARBA" id="ARBA00023002"/>
    </source>
</evidence>
<keyword evidence="7" id="KW-0503">Monooxygenase</keyword>
<dbReference type="InterPro" id="IPR020946">
    <property type="entry name" value="Flavin_mOase-like"/>
</dbReference>
<comment type="similarity">
    <text evidence="1">Belongs to the FMO family.</text>
</comment>
<sequence length="505" mass="57178">MALPIKRVAVIGAGPAGAITIDALTEEKKFDVIRVFERREKAGGIWIRDEKEQPKIPNLRALIEHRADLPIPIPTQFPTITSQEPEINGKEHRYTYTPVYPGMISNIDERIMAYSKEPFPTNIDADSNGVIDPRAPFRQSEGIREWVESLFNRKGYLHQVEYNTSVEKAEKKGSEWILTLRKSLPGGIHNYWWQETFDALVVASGHYSIPRFSEVPGLVEFVENHPGVVEHSKTYRGPEKYRGKRVVTIGASVSGTDITRQIATVAKSPVYGSIRGPHRVYGIVPFEHPHIALKPTISRVSTSKNRRTVYFSDGTKLDDVDYIIFGTGFDFSLPFLPSVKIENRRILGIYQHVFMQDDPTLAFVGAVSAGFTFLVFEWQAVVVARFLAGRIILPPKSAQKKWEEDRLAVRGDGQPFFKIAPDFEAYFEALRQLAGDPGPGVPGRRLLKWDPAWLQIAEQTMKLRIENWKRTSAVAEAQFVEGQTANGQQQKEPRDTRRTERLARL</sequence>
<feature type="compositionally biased region" description="Polar residues" evidence="6">
    <location>
        <begin position="481"/>
        <end position="490"/>
    </location>
</feature>
<gene>
    <name evidence="7" type="primary">fmo1_4</name>
    <name evidence="7" type="ORF">LHYA1_G008774</name>
</gene>
<evidence type="ECO:0000256" key="3">
    <source>
        <dbReference type="ARBA" id="ARBA00022827"/>
    </source>
</evidence>
<name>A0A8H8QT87_9HELO</name>
<comment type="caution">
    <text evidence="7">The sequence shown here is derived from an EMBL/GenBank/DDBJ whole genome shotgun (WGS) entry which is preliminary data.</text>
</comment>
<dbReference type="InterPro" id="IPR036188">
    <property type="entry name" value="FAD/NAD-bd_sf"/>
</dbReference>
<evidence type="ECO:0000313" key="8">
    <source>
        <dbReference type="Proteomes" id="UP000431533"/>
    </source>
</evidence>
<dbReference type="PRINTS" id="PR00370">
    <property type="entry name" value="FMOXYGENASE"/>
</dbReference>